<gene>
    <name evidence="4" type="ORF">SAMN06269250_1504</name>
</gene>
<evidence type="ECO:0000259" key="3">
    <source>
        <dbReference type="Pfam" id="PF05368"/>
    </source>
</evidence>
<proteinExistence type="inferred from homology"/>
<dbReference type="PANTHER" id="PTHR42748">
    <property type="entry name" value="NITROGEN METABOLITE REPRESSION PROTEIN NMRA FAMILY MEMBER"/>
    <property type="match status" value="1"/>
</dbReference>
<dbReference type="EMBL" id="OCNH01000001">
    <property type="protein sequence ID" value="SOD80642.1"/>
    <property type="molecule type" value="Genomic_DNA"/>
</dbReference>
<name>A0A286FBR6_9BACT</name>
<dbReference type="Gene3D" id="3.40.50.720">
    <property type="entry name" value="NAD(P)-binding Rossmann-like Domain"/>
    <property type="match status" value="1"/>
</dbReference>
<dbReference type="PANTHER" id="PTHR42748:SF7">
    <property type="entry name" value="NMRA LIKE REDOX SENSOR 1-RELATED"/>
    <property type="match status" value="1"/>
</dbReference>
<dbReference type="InterPro" id="IPR008030">
    <property type="entry name" value="NmrA-like"/>
</dbReference>
<dbReference type="InterPro" id="IPR036291">
    <property type="entry name" value="NAD(P)-bd_dom_sf"/>
</dbReference>
<evidence type="ECO:0000313" key="4">
    <source>
        <dbReference type="EMBL" id="SOD80642.1"/>
    </source>
</evidence>
<evidence type="ECO:0000313" key="5">
    <source>
        <dbReference type="Proteomes" id="UP000219452"/>
    </source>
</evidence>
<dbReference type="Proteomes" id="UP000219452">
    <property type="component" value="Unassembled WGS sequence"/>
</dbReference>
<dbReference type="InterPro" id="IPR051164">
    <property type="entry name" value="NmrA-like_oxidored"/>
</dbReference>
<accession>A0A286FBR6</accession>
<feature type="domain" description="NmrA-like" evidence="3">
    <location>
        <begin position="2"/>
        <end position="227"/>
    </location>
</feature>
<dbReference type="Pfam" id="PF05368">
    <property type="entry name" value="NmrA"/>
    <property type="match status" value="1"/>
</dbReference>
<reference evidence="5" key="1">
    <citation type="submission" date="2017-09" db="EMBL/GenBank/DDBJ databases">
        <authorList>
            <person name="Varghese N."/>
            <person name="Submissions S."/>
        </authorList>
    </citation>
    <scope>NUCLEOTIDE SEQUENCE [LARGE SCALE GENOMIC DNA]</scope>
    <source>
        <strain evidence="5">DSM 29961</strain>
    </source>
</reference>
<keyword evidence="5" id="KW-1185">Reference proteome</keyword>
<sequence length="289" mass="32171">MSMTIAILGATGMLGQPIASELIRAGFPVRIIVRDVEKARQLFPQADIVSGDLRNVDSLIYALKEIDVVYLNLSIKQTEKQTDFHAEQAGLINLIQAAQAAGVRRIGYLSSIAMRYQGMNSFNWWVFSIKNEAVRLIKNAGIPYSIFYPSCFMESLNGTQRLGPFVLLVGRSPVKPWYIAAHDYGKQVAQAFQIAGEGLNEEYIIQGPESVTQHEAAERFVGAYQKEKLSVVTTPSFLMKLGRPFSPQADYGWHITEALNNYPEKFEAGQTWAELGKPETTLEQFAASL</sequence>
<dbReference type="SUPFAM" id="SSF51735">
    <property type="entry name" value="NAD(P)-binding Rossmann-fold domains"/>
    <property type="match status" value="1"/>
</dbReference>
<evidence type="ECO:0000256" key="1">
    <source>
        <dbReference type="ARBA" id="ARBA00006328"/>
    </source>
</evidence>
<protein>
    <submittedName>
        <fullName evidence="4">Uncharacterized conserved protein YbjT, contains NAD(P)-binding and DUF2867 domains</fullName>
    </submittedName>
</protein>
<dbReference type="AlphaFoldDB" id="A0A286FBR6"/>
<evidence type="ECO:0000256" key="2">
    <source>
        <dbReference type="ARBA" id="ARBA00022857"/>
    </source>
</evidence>
<organism evidence="4 5">
    <name type="scientific">Spirosoma fluviale</name>
    <dbReference type="NCBI Taxonomy" id="1597977"/>
    <lineage>
        <taxon>Bacteria</taxon>
        <taxon>Pseudomonadati</taxon>
        <taxon>Bacteroidota</taxon>
        <taxon>Cytophagia</taxon>
        <taxon>Cytophagales</taxon>
        <taxon>Cytophagaceae</taxon>
        <taxon>Spirosoma</taxon>
    </lineage>
</organism>
<comment type="similarity">
    <text evidence="1">Belongs to the NmrA-type oxidoreductase family.</text>
</comment>
<keyword evidence="2" id="KW-0521">NADP</keyword>